<feature type="region of interest" description="Disordered" evidence="1">
    <location>
        <begin position="362"/>
        <end position="386"/>
    </location>
</feature>
<name>A0AAU9XRW6_9CNID</name>
<reference evidence="2 3" key="1">
    <citation type="submission" date="2022-05" db="EMBL/GenBank/DDBJ databases">
        <authorList>
            <consortium name="Genoscope - CEA"/>
            <person name="William W."/>
        </authorList>
    </citation>
    <scope>NUCLEOTIDE SEQUENCE [LARGE SCALE GENOMIC DNA]</scope>
</reference>
<dbReference type="EMBL" id="CALNXJ010000059">
    <property type="protein sequence ID" value="CAH3155900.1"/>
    <property type="molecule type" value="Genomic_DNA"/>
</dbReference>
<keyword evidence="3" id="KW-1185">Reference proteome</keyword>
<dbReference type="Proteomes" id="UP001159428">
    <property type="component" value="Unassembled WGS sequence"/>
</dbReference>
<feature type="compositionally biased region" description="Basic and acidic residues" evidence="1">
    <location>
        <begin position="362"/>
        <end position="373"/>
    </location>
</feature>
<comment type="caution">
    <text evidence="2">The sequence shown here is derived from an EMBL/GenBank/DDBJ whole genome shotgun (WGS) entry which is preliminary data.</text>
</comment>
<evidence type="ECO:0000313" key="2">
    <source>
        <dbReference type="EMBL" id="CAH3155900.1"/>
    </source>
</evidence>
<gene>
    <name evidence="2" type="ORF">PMEA_00028235</name>
</gene>
<evidence type="ECO:0000313" key="3">
    <source>
        <dbReference type="Proteomes" id="UP001159428"/>
    </source>
</evidence>
<accession>A0AAU9XRW6</accession>
<sequence>MTLEPFTKEQVNYFKFANIVVNEFPKALRQSFEHLWNTTYGQKPGYRIWDDSEEVRKMFLHEEGGTTDVPTGLSYTEWDCSNLFRATIFSQSFSEEDSTGWKTSLSEKYIKSRPHRLAEDELLTSGKSGSSVTKPFSIAINQLRTLRNTLLHLPKAEIDTKEFETYIKLSEEAFGILNVATASIRDISSYSEDDFPTERARKIKEDIMNDMRAELKFLAEEELGRSGKLMKMWNLQLGRMKRTEGLLKRMLATLKERKEGLHQLLELIESGLRLLSDYAVQPSLRYQVKQLRDDVNAKLEKVRPSLVSVASVLEDNKKLDQQPIEGGTKLPEDASSEKTSLFRLRIDEVKDSTSLEKVTSVLKDKQQTEKQSEDESESFEETLSGNQGNLSYKSKLTPLTVLKLSLLHQHIRVVFYHFDGPTNNLFISFRQQQVLPRLIKERIQLYMKRLLVFQWTKNRLRNRVEKMKVNRLKKRSAWVQPSKNEKNLRYLRNESRKVERANRHAACNCVISSLPQVNDVIITPNYLVDNRKQIALGHIHEAHFISL</sequence>
<protein>
    <submittedName>
        <fullName evidence="2">Uncharacterized protein</fullName>
    </submittedName>
</protein>
<organism evidence="2 3">
    <name type="scientific">Pocillopora meandrina</name>
    <dbReference type="NCBI Taxonomy" id="46732"/>
    <lineage>
        <taxon>Eukaryota</taxon>
        <taxon>Metazoa</taxon>
        <taxon>Cnidaria</taxon>
        <taxon>Anthozoa</taxon>
        <taxon>Hexacorallia</taxon>
        <taxon>Scleractinia</taxon>
        <taxon>Astrocoeniina</taxon>
        <taxon>Pocilloporidae</taxon>
        <taxon>Pocillopora</taxon>
    </lineage>
</organism>
<proteinExistence type="predicted"/>
<dbReference type="AlphaFoldDB" id="A0AAU9XRW6"/>
<evidence type="ECO:0000256" key="1">
    <source>
        <dbReference type="SAM" id="MobiDB-lite"/>
    </source>
</evidence>